<feature type="domain" description="Neurotransmitter-gated ion-channel ligand-binding" evidence="2">
    <location>
        <begin position="34"/>
        <end position="81"/>
    </location>
</feature>
<keyword evidence="1" id="KW-0732">Signal</keyword>
<dbReference type="Pfam" id="PF02931">
    <property type="entry name" value="Neur_chan_LBD"/>
    <property type="match status" value="1"/>
</dbReference>
<accession>A0AA38MID6</accession>
<keyword evidence="4" id="KW-1185">Reference proteome</keyword>
<dbReference type="InterPro" id="IPR006202">
    <property type="entry name" value="Neur_chan_lig-bd"/>
</dbReference>
<evidence type="ECO:0000259" key="2">
    <source>
        <dbReference type="Pfam" id="PF02931"/>
    </source>
</evidence>
<reference evidence="3" key="1">
    <citation type="journal article" date="2023" name="G3 (Bethesda)">
        <title>Whole genome assemblies of Zophobas morio and Tenebrio molitor.</title>
        <authorList>
            <person name="Kaur S."/>
            <person name="Stinson S.A."/>
            <person name="diCenzo G.C."/>
        </authorList>
    </citation>
    <scope>NUCLEOTIDE SEQUENCE</scope>
    <source>
        <strain evidence="3">QUZm001</strain>
    </source>
</reference>
<dbReference type="AlphaFoldDB" id="A0AA38MID6"/>
<evidence type="ECO:0000256" key="1">
    <source>
        <dbReference type="SAM" id="SignalP"/>
    </source>
</evidence>
<evidence type="ECO:0000313" key="3">
    <source>
        <dbReference type="EMBL" id="KAJ3657651.1"/>
    </source>
</evidence>
<dbReference type="SUPFAM" id="SSF63712">
    <property type="entry name" value="Nicotinic receptor ligand binding domain-like"/>
    <property type="match status" value="1"/>
</dbReference>
<sequence length="112" mass="12641">MLISIFLLVGVCSRIPLLVRSQRSMVSDRLENVTQTIHRLLEGYDIRLRPNFGGEPLFVGMDLTIASFDAISEVNMVGNVRFFRLYVGTVCGPGRKNVRWSESIARGRNLAR</sequence>
<dbReference type="GO" id="GO:0016020">
    <property type="term" value="C:membrane"/>
    <property type="evidence" value="ECO:0007669"/>
    <property type="project" value="InterPro"/>
</dbReference>
<comment type="caution">
    <text evidence="3">The sequence shown here is derived from an EMBL/GenBank/DDBJ whole genome shotgun (WGS) entry which is preliminary data.</text>
</comment>
<dbReference type="GO" id="GO:0005230">
    <property type="term" value="F:extracellular ligand-gated monoatomic ion channel activity"/>
    <property type="evidence" value="ECO:0007669"/>
    <property type="project" value="InterPro"/>
</dbReference>
<dbReference type="EMBL" id="JALNTZ010000003">
    <property type="protein sequence ID" value="KAJ3657651.1"/>
    <property type="molecule type" value="Genomic_DNA"/>
</dbReference>
<evidence type="ECO:0000313" key="4">
    <source>
        <dbReference type="Proteomes" id="UP001168821"/>
    </source>
</evidence>
<dbReference type="Proteomes" id="UP001168821">
    <property type="component" value="Unassembled WGS sequence"/>
</dbReference>
<gene>
    <name evidence="3" type="ORF">Zmor_009438</name>
</gene>
<dbReference type="InterPro" id="IPR036734">
    <property type="entry name" value="Neur_chan_lig-bd_sf"/>
</dbReference>
<organism evidence="3 4">
    <name type="scientific">Zophobas morio</name>
    <dbReference type="NCBI Taxonomy" id="2755281"/>
    <lineage>
        <taxon>Eukaryota</taxon>
        <taxon>Metazoa</taxon>
        <taxon>Ecdysozoa</taxon>
        <taxon>Arthropoda</taxon>
        <taxon>Hexapoda</taxon>
        <taxon>Insecta</taxon>
        <taxon>Pterygota</taxon>
        <taxon>Neoptera</taxon>
        <taxon>Endopterygota</taxon>
        <taxon>Coleoptera</taxon>
        <taxon>Polyphaga</taxon>
        <taxon>Cucujiformia</taxon>
        <taxon>Tenebrionidae</taxon>
        <taxon>Zophobas</taxon>
    </lineage>
</organism>
<name>A0AA38MID6_9CUCU</name>
<protein>
    <recommendedName>
        <fullName evidence="2">Neurotransmitter-gated ion-channel ligand-binding domain-containing protein</fullName>
    </recommendedName>
</protein>
<feature type="signal peptide" evidence="1">
    <location>
        <begin position="1"/>
        <end position="21"/>
    </location>
</feature>
<proteinExistence type="predicted"/>
<feature type="chain" id="PRO_5041296915" description="Neurotransmitter-gated ion-channel ligand-binding domain-containing protein" evidence="1">
    <location>
        <begin position="22"/>
        <end position="112"/>
    </location>
</feature>
<dbReference type="Gene3D" id="2.70.170.10">
    <property type="entry name" value="Neurotransmitter-gated ion-channel ligand-binding domain"/>
    <property type="match status" value="1"/>
</dbReference>